<sequence length="79" mass="9101">MVKIISIQQEQTVEQLLLTETDLYCRIDCKISTNSKICQQWQSVNQNQISQTKSWVLIISSYAHYLIETLGPPIQTSTK</sequence>
<evidence type="ECO:0000313" key="1">
    <source>
        <dbReference type="EMBL" id="CAD8181857.1"/>
    </source>
</evidence>
<protein>
    <submittedName>
        <fullName evidence="1">Uncharacterized protein</fullName>
    </submittedName>
</protein>
<accession>A0A8S1VYX1</accession>
<organism evidence="1 2">
    <name type="scientific">Paramecium octaurelia</name>
    <dbReference type="NCBI Taxonomy" id="43137"/>
    <lineage>
        <taxon>Eukaryota</taxon>
        <taxon>Sar</taxon>
        <taxon>Alveolata</taxon>
        <taxon>Ciliophora</taxon>
        <taxon>Intramacronucleata</taxon>
        <taxon>Oligohymenophorea</taxon>
        <taxon>Peniculida</taxon>
        <taxon>Parameciidae</taxon>
        <taxon>Paramecium</taxon>
    </lineage>
</organism>
<comment type="caution">
    <text evidence="1">The sequence shown here is derived from an EMBL/GenBank/DDBJ whole genome shotgun (WGS) entry which is preliminary data.</text>
</comment>
<gene>
    <name evidence="1" type="ORF">POCTA_138.1.T0770258</name>
</gene>
<name>A0A8S1VYX1_PAROT</name>
<dbReference type="AlphaFoldDB" id="A0A8S1VYX1"/>
<reference evidence="1" key="1">
    <citation type="submission" date="2021-01" db="EMBL/GenBank/DDBJ databases">
        <authorList>
            <consortium name="Genoscope - CEA"/>
            <person name="William W."/>
        </authorList>
    </citation>
    <scope>NUCLEOTIDE SEQUENCE</scope>
</reference>
<proteinExistence type="predicted"/>
<dbReference type="EMBL" id="CAJJDP010000076">
    <property type="protein sequence ID" value="CAD8181857.1"/>
    <property type="molecule type" value="Genomic_DNA"/>
</dbReference>
<keyword evidence="2" id="KW-1185">Reference proteome</keyword>
<evidence type="ECO:0000313" key="2">
    <source>
        <dbReference type="Proteomes" id="UP000683925"/>
    </source>
</evidence>
<dbReference type="Proteomes" id="UP000683925">
    <property type="component" value="Unassembled WGS sequence"/>
</dbReference>